<dbReference type="InterPro" id="IPR003563">
    <property type="entry name" value="8ODP"/>
</dbReference>
<dbReference type="PRINTS" id="PR01403">
    <property type="entry name" value="8OXTPHPHTASE"/>
</dbReference>
<organism evidence="27 28">
    <name type="scientific">Candidatus Sungbacteria bacterium RIFCSPHIGHO2_02_FULL_51_29</name>
    <dbReference type="NCBI Taxonomy" id="1802273"/>
    <lineage>
        <taxon>Bacteria</taxon>
        <taxon>Candidatus Sungiibacteriota</taxon>
    </lineage>
</organism>
<evidence type="ECO:0000256" key="2">
    <source>
        <dbReference type="ARBA" id="ARBA00004496"/>
    </source>
</evidence>
<evidence type="ECO:0000256" key="9">
    <source>
        <dbReference type="ARBA" id="ARBA00022884"/>
    </source>
</evidence>
<proteinExistence type="inferred from homology"/>
<comment type="similarity">
    <text evidence="3 25">Belongs to the Nudix hydrolase family.</text>
</comment>
<evidence type="ECO:0000256" key="17">
    <source>
        <dbReference type="ARBA" id="ARBA00030634"/>
    </source>
</evidence>
<comment type="cofactor">
    <cofactor evidence="1">
        <name>Mg(2+)</name>
        <dbReference type="ChEBI" id="CHEBI:18420"/>
    </cofactor>
</comment>
<comment type="caution">
    <text evidence="27">The sequence shown here is derived from an EMBL/GenBank/DDBJ whole genome shotgun (WGS) entry which is preliminary data.</text>
</comment>
<dbReference type="InterPro" id="IPR020476">
    <property type="entry name" value="Nudix_hydrolase"/>
</dbReference>
<comment type="function">
    <text evidence="24">Oxidized purine nucleoside triphosphate hydrolase which is a prominent sanitizer of the oxidized nucleotide pool. Catalyzes the hydrolysis of 2-oxo-dATP (2-hydroxy-dATP) into 2-oxo-dAMP. Also has a significant hydrolase activity toward 2-oxo-ATP, 8-oxo-dGTP and 8-oxo-dATP. Through the hydrolysis of oxidized purine nucleoside triphosphates, prevents their incorporation into DNA and the subsequent transversions A:T to C:G and G:C to T:A. Also catalyzes the hydrolysis of methylated purine nucleoside triphosphate preventing their integration into DNA. Through this antimutagenic activity protects cells from oxidative stress.</text>
</comment>
<evidence type="ECO:0000256" key="6">
    <source>
        <dbReference type="ARBA" id="ARBA00022723"/>
    </source>
</evidence>
<gene>
    <name evidence="27" type="ORF">A3C16_04660</name>
</gene>
<evidence type="ECO:0000256" key="18">
    <source>
        <dbReference type="ARBA" id="ARBA00030682"/>
    </source>
</evidence>
<evidence type="ECO:0000256" key="21">
    <source>
        <dbReference type="ARBA" id="ARBA00048002"/>
    </source>
</evidence>
<comment type="catalytic activity">
    <reaction evidence="13">
        <text>2-oxo-ATP + H2O = 2-oxo-AMP + diphosphate + H(+)</text>
        <dbReference type="Rhea" id="RHEA:67392"/>
        <dbReference type="ChEBI" id="CHEBI:15377"/>
        <dbReference type="ChEBI" id="CHEBI:15378"/>
        <dbReference type="ChEBI" id="CHEBI:33019"/>
        <dbReference type="ChEBI" id="CHEBI:71395"/>
        <dbReference type="ChEBI" id="CHEBI:172878"/>
    </reaction>
    <physiologicalReaction direction="left-to-right" evidence="13">
        <dbReference type="Rhea" id="RHEA:67393"/>
    </physiologicalReaction>
</comment>
<evidence type="ECO:0000256" key="19">
    <source>
        <dbReference type="ARBA" id="ARBA00031927"/>
    </source>
</evidence>
<evidence type="ECO:0000313" key="27">
    <source>
        <dbReference type="EMBL" id="OHA01180.1"/>
    </source>
</evidence>
<feature type="domain" description="Nudix hydrolase" evidence="26">
    <location>
        <begin position="1"/>
        <end position="126"/>
    </location>
</feature>
<name>A0A1G2KP46_9BACT</name>
<evidence type="ECO:0000256" key="7">
    <source>
        <dbReference type="ARBA" id="ARBA00022801"/>
    </source>
</evidence>
<evidence type="ECO:0000256" key="11">
    <source>
        <dbReference type="ARBA" id="ARBA00024459"/>
    </source>
</evidence>
<dbReference type="PANTHER" id="PTHR43758">
    <property type="entry name" value="7,8-DIHYDRO-8-OXOGUANINE TRIPHOSPHATASE"/>
    <property type="match status" value="1"/>
</dbReference>
<evidence type="ECO:0000259" key="26">
    <source>
        <dbReference type="PROSITE" id="PS51462"/>
    </source>
</evidence>
<evidence type="ECO:0000256" key="10">
    <source>
        <dbReference type="ARBA" id="ARBA00024448"/>
    </source>
</evidence>
<keyword evidence="8" id="KW-0460">Magnesium</keyword>
<dbReference type="Gene3D" id="3.90.79.10">
    <property type="entry name" value="Nucleoside Triphosphate Pyrophosphohydrolase"/>
    <property type="match status" value="1"/>
</dbReference>
<dbReference type="PANTHER" id="PTHR43758:SF2">
    <property type="entry name" value="OXIDIZED PURINE NUCLEOSIDE TRIPHOSPHATE HYDROLASE"/>
    <property type="match status" value="1"/>
</dbReference>
<dbReference type="PROSITE" id="PS51462">
    <property type="entry name" value="NUDIX"/>
    <property type="match status" value="1"/>
</dbReference>
<evidence type="ECO:0000256" key="22">
    <source>
        <dbReference type="ARBA" id="ARBA00048894"/>
    </source>
</evidence>
<evidence type="ECO:0000256" key="15">
    <source>
        <dbReference type="ARBA" id="ARBA00026218"/>
    </source>
</evidence>
<dbReference type="CDD" id="cd03427">
    <property type="entry name" value="NUDIX_MTH1_Nudt1"/>
    <property type="match status" value="1"/>
</dbReference>
<keyword evidence="5" id="KW-0963">Cytoplasm</keyword>
<evidence type="ECO:0000256" key="5">
    <source>
        <dbReference type="ARBA" id="ARBA00022490"/>
    </source>
</evidence>
<dbReference type="EC" id="3.6.1.56" evidence="14"/>
<dbReference type="Pfam" id="PF00293">
    <property type="entry name" value="NUDIX"/>
    <property type="match status" value="1"/>
</dbReference>
<comment type="subcellular location">
    <subcellularLocation>
        <location evidence="2">Cytoplasm</location>
    </subcellularLocation>
</comment>
<dbReference type="GO" id="GO:0042262">
    <property type="term" value="P:DNA protection"/>
    <property type="evidence" value="ECO:0007669"/>
    <property type="project" value="InterPro"/>
</dbReference>
<comment type="catalytic activity">
    <reaction evidence="12">
        <text>8-oxo-dGTP + H2O = 8-oxo-dGMP + diphosphate + H(+)</text>
        <dbReference type="Rhea" id="RHEA:31575"/>
        <dbReference type="ChEBI" id="CHEBI:15377"/>
        <dbReference type="ChEBI" id="CHEBI:15378"/>
        <dbReference type="ChEBI" id="CHEBI:33019"/>
        <dbReference type="ChEBI" id="CHEBI:63224"/>
        <dbReference type="ChEBI" id="CHEBI:77896"/>
    </reaction>
    <physiologicalReaction direction="left-to-right" evidence="12">
        <dbReference type="Rhea" id="RHEA:31576"/>
    </physiologicalReaction>
</comment>
<evidence type="ECO:0000256" key="8">
    <source>
        <dbReference type="ARBA" id="ARBA00022842"/>
    </source>
</evidence>
<comment type="catalytic activity">
    <reaction evidence="21">
        <text>N(6)-methyl-ATP + H2O = N(6)-methyl-AMP + diphosphate + H(+)</text>
        <dbReference type="Rhea" id="RHEA:67608"/>
        <dbReference type="ChEBI" id="CHEBI:15377"/>
        <dbReference type="ChEBI" id="CHEBI:15378"/>
        <dbReference type="ChEBI" id="CHEBI:33019"/>
        <dbReference type="ChEBI" id="CHEBI:144842"/>
        <dbReference type="ChEBI" id="CHEBI:172873"/>
    </reaction>
    <physiologicalReaction direction="left-to-right" evidence="21">
        <dbReference type="Rhea" id="RHEA:67609"/>
    </physiologicalReaction>
</comment>
<dbReference type="GO" id="GO:0005737">
    <property type="term" value="C:cytoplasm"/>
    <property type="evidence" value="ECO:0007669"/>
    <property type="project" value="UniProtKB-SubCell"/>
</dbReference>
<comment type="catalytic activity">
    <reaction evidence="22">
        <text>O(6)-methyl-dGTP + H2O = O(6)-methyl-dGMP + diphosphate + H(+)</text>
        <dbReference type="Rhea" id="RHEA:67600"/>
        <dbReference type="ChEBI" id="CHEBI:15377"/>
        <dbReference type="ChEBI" id="CHEBI:15378"/>
        <dbReference type="ChEBI" id="CHEBI:33019"/>
        <dbReference type="ChEBI" id="CHEBI:169974"/>
        <dbReference type="ChEBI" id="CHEBI:169975"/>
    </reaction>
    <physiologicalReaction direction="left-to-right" evidence="22">
        <dbReference type="Rhea" id="RHEA:67601"/>
    </physiologicalReaction>
</comment>
<evidence type="ECO:0000256" key="23">
    <source>
        <dbReference type="ARBA" id="ARBA00049032"/>
    </source>
</evidence>
<comment type="subunit">
    <text evidence="4">Monomer.</text>
</comment>
<evidence type="ECO:0000256" key="14">
    <source>
        <dbReference type="ARBA" id="ARBA00026103"/>
    </source>
</evidence>
<dbReference type="InterPro" id="IPR000086">
    <property type="entry name" value="NUDIX_hydrolase_dom"/>
</dbReference>
<dbReference type="GO" id="GO:0003723">
    <property type="term" value="F:RNA binding"/>
    <property type="evidence" value="ECO:0007669"/>
    <property type="project" value="UniProtKB-KW"/>
</dbReference>
<evidence type="ECO:0000256" key="13">
    <source>
        <dbReference type="ARBA" id="ARBA00024596"/>
    </source>
</evidence>
<dbReference type="InterPro" id="IPR020084">
    <property type="entry name" value="NUDIX_hydrolase_CS"/>
</dbReference>
<reference evidence="27 28" key="1">
    <citation type="journal article" date="2016" name="Nat. Commun.">
        <title>Thousands of microbial genomes shed light on interconnected biogeochemical processes in an aquifer system.</title>
        <authorList>
            <person name="Anantharaman K."/>
            <person name="Brown C.T."/>
            <person name="Hug L.A."/>
            <person name="Sharon I."/>
            <person name="Castelle C.J."/>
            <person name="Probst A.J."/>
            <person name="Thomas B.C."/>
            <person name="Singh A."/>
            <person name="Wilkins M.J."/>
            <person name="Karaoz U."/>
            <person name="Brodie E.L."/>
            <person name="Williams K.H."/>
            <person name="Hubbard S.S."/>
            <person name="Banfield J.F."/>
        </authorList>
    </citation>
    <scope>NUCLEOTIDE SEQUENCE [LARGE SCALE GENOMIC DNA]</scope>
</reference>
<keyword evidence="7 25" id="KW-0378">Hydrolase</keyword>
<dbReference type="GO" id="GO:0008413">
    <property type="term" value="F:8-oxo-7,8-dihydroguanosine triphosphate pyrophosphatase activity"/>
    <property type="evidence" value="ECO:0007669"/>
    <property type="project" value="InterPro"/>
</dbReference>
<dbReference type="PRINTS" id="PR00502">
    <property type="entry name" value="NUDIXFAMILY"/>
</dbReference>
<evidence type="ECO:0000256" key="16">
    <source>
        <dbReference type="ARBA" id="ARBA00029673"/>
    </source>
</evidence>
<keyword evidence="6" id="KW-0479">Metal-binding</keyword>
<sequence length="147" mass="16875">MTLCIVHRDDRVLLGMKKRGFGQGRWSRFGGKVMPGELIEDAARRELYEEAGVSVGPLETAGNLRFSFLGNPELLEMHVFRADRVDGEPVETEEMRPQWFVVEDIPFGDMWLDDAYWMPYFLAGKKFCGTFTFNDAHALTDHELLEV</sequence>
<dbReference type="PROSITE" id="PS00893">
    <property type="entry name" value="NUDIX_BOX"/>
    <property type="match status" value="1"/>
</dbReference>
<dbReference type="InterPro" id="IPR015797">
    <property type="entry name" value="NUDIX_hydrolase-like_dom_sf"/>
</dbReference>
<dbReference type="GO" id="GO:0008828">
    <property type="term" value="F:dATP diphosphatase activity"/>
    <property type="evidence" value="ECO:0007669"/>
    <property type="project" value="UniProtKB-EC"/>
</dbReference>
<evidence type="ECO:0000256" key="4">
    <source>
        <dbReference type="ARBA" id="ARBA00011245"/>
    </source>
</evidence>
<comment type="catalytic activity">
    <reaction evidence="10">
        <text>8-oxo-dATP + H2O = 8-oxo-dAMP + diphosphate + H(+)</text>
        <dbReference type="Rhea" id="RHEA:65396"/>
        <dbReference type="ChEBI" id="CHEBI:15377"/>
        <dbReference type="ChEBI" id="CHEBI:15378"/>
        <dbReference type="ChEBI" id="CHEBI:33019"/>
        <dbReference type="ChEBI" id="CHEBI:71361"/>
        <dbReference type="ChEBI" id="CHEBI:172871"/>
    </reaction>
    <physiologicalReaction direction="left-to-right" evidence="10">
        <dbReference type="Rhea" id="RHEA:65397"/>
    </physiologicalReaction>
</comment>
<evidence type="ECO:0000256" key="3">
    <source>
        <dbReference type="ARBA" id="ARBA00005582"/>
    </source>
</evidence>
<dbReference type="EMBL" id="MHQL01000069">
    <property type="protein sequence ID" value="OHA01180.1"/>
    <property type="molecule type" value="Genomic_DNA"/>
</dbReference>
<dbReference type="AlphaFoldDB" id="A0A1G2KP46"/>
<evidence type="ECO:0000313" key="28">
    <source>
        <dbReference type="Proteomes" id="UP000177811"/>
    </source>
</evidence>
<comment type="catalytic activity">
    <reaction evidence="11">
        <text>2-oxo-dATP + H2O = 2-oxo-dAMP + diphosphate + H(+)</text>
        <dbReference type="Rhea" id="RHEA:31583"/>
        <dbReference type="ChEBI" id="CHEBI:15377"/>
        <dbReference type="ChEBI" id="CHEBI:15378"/>
        <dbReference type="ChEBI" id="CHEBI:33019"/>
        <dbReference type="ChEBI" id="CHEBI:63212"/>
        <dbReference type="ChEBI" id="CHEBI:77897"/>
        <dbReference type="EC" id="3.6.1.56"/>
    </reaction>
    <physiologicalReaction direction="left-to-right" evidence="11">
        <dbReference type="Rhea" id="RHEA:31584"/>
    </physiologicalReaction>
</comment>
<protein>
    <recommendedName>
        <fullName evidence="15">Oxidized purine nucleoside triphosphate hydrolase</fullName>
        <ecNumber evidence="14">3.6.1.56</ecNumber>
    </recommendedName>
    <alternativeName>
        <fullName evidence="19">2-hydroxy-dATP diphosphatase</fullName>
    </alternativeName>
    <alternativeName>
        <fullName evidence="18">7,8-dihydro-8-oxoguanine triphosphatase</fullName>
    </alternativeName>
    <alternativeName>
        <fullName evidence="17">8-oxo-dGTPase</fullName>
    </alternativeName>
    <alternativeName>
        <fullName evidence="20">Methylated purine nucleoside triphosphate hydrolase</fullName>
    </alternativeName>
    <alternativeName>
        <fullName evidence="16">Nucleoside diphosphate-linked moiety X motif 1</fullName>
    </alternativeName>
</protein>
<accession>A0A1G2KP46</accession>
<dbReference type="GO" id="GO:0046872">
    <property type="term" value="F:metal ion binding"/>
    <property type="evidence" value="ECO:0007669"/>
    <property type="project" value="UniProtKB-KW"/>
</dbReference>
<evidence type="ECO:0000256" key="20">
    <source>
        <dbReference type="ARBA" id="ARBA00032071"/>
    </source>
</evidence>
<dbReference type="Proteomes" id="UP000177811">
    <property type="component" value="Unassembled WGS sequence"/>
</dbReference>
<evidence type="ECO:0000256" key="12">
    <source>
        <dbReference type="ARBA" id="ARBA00024486"/>
    </source>
</evidence>
<evidence type="ECO:0000256" key="25">
    <source>
        <dbReference type="RuleBase" id="RU003476"/>
    </source>
</evidence>
<keyword evidence="9" id="KW-0694">RNA-binding</keyword>
<comment type="catalytic activity">
    <reaction evidence="23">
        <text>N(6)-methyl-dATP + H2O = N(6)-methyl-dAMP + diphosphate + H(+)</text>
        <dbReference type="Rhea" id="RHEA:67604"/>
        <dbReference type="ChEBI" id="CHEBI:15377"/>
        <dbReference type="ChEBI" id="CHEBI:15378"/>
        <dbReference type="ChEBI" id="CHEBI:33019"/>
        <dbReference type="ChEBI" id="CHEBI:169976"/>
        <dbReference type="ChEBI" id="CHEBI:172872"/>
    </reaction>
    <physiologicalReaction direction="left-to-right" evidence="23">
        <dbReference type="Rhea" id="RHEA:67605"/>
    </physiologicalReaction>
</comment>
<dbReference type="SUPFAM" id="SSF55811">
    <property type="entry name" value="Nudix"/>
    <property type="match status" value="1"/>
</dbReference>
<evidence type="ECO:0000256" key="24">
    <source>
        <dbReference type="ARBA" id="ARBA00053094"/>
    </source>
</evidence>
<evidence type="ECO:0000256" key="1">
    <source>
        <dbReference type="ARBA" id="ARBA00001946"/>
    </source>
</evidence>